<keyword evidence="6" id="KW-0479">Metal-binding</keyword>
<keyword evidence="3 7" id="KW-0812">Transmembrane</keyword>
<keyword evidence="10" id="KW-1185">Reference proteome</keyword>
<evidence type="ECO:0000256" key="5">
    <source>
        <dbReference type="ARBA" id="ARBA00023136"/>
    </source>
</evidence>
<dbReference type="Proteomes" id="UP001460270">
    <property type="component" value="Unassembled WGS sequence"/>
</dbReference>
<evidence type="ECO:0000256" key="1">
    <source>
        <dbReference type="ARBA" id="ARBA00004141"/>
    </source>
</evidence>
<feature type="binding site" evidence="6">
    <location>
        <position position="594"/>
    </location>
    <ligand>
        <name>Zn(2+)</name>
        <dbReference type="ChEBI" id="CHEBI:29105"/>
    </ligand>
</feature>
<feature type="transmembrane region" description="Helical" evidence="7">
    <location>
        <begin position="465"/>
        <end position="486"/>
    </location>
</feature>
<dbReference type="EMBL" id="JBBPFD010000015">
    <property type="protein sequence ID" value="KAK7895581.1"/>
    <property type="molecule type" value="Genomic_DNA"/>
</dbReference>
<dbReference type="InterPro" id="IPR015095">
    <property type="entry name" value="AlkB_hom8_N"/>
</dbReference>
<protein>
    <recommendedName>
        <fullName evidence="8">Alkylated DNA repair protein AlkB homologue 8 N-terminal domain-containing protein</fullName>
    </recommendedName>
</protein>
<proteinExistence type="inferred from homology"/>
<evidence type="ECO:0000256" key="7">
    <source>
        <dbReference type="SAM" id="Phobius"/>
    </source>
</evidence>
<dbReference type="PANTHER" id="PTHR20855:SF15">
    <property type="entry name" value="PROGESTIN AND ADIPOQ RECEPTOR FAMILY MEMBER 3"/>
    <property type="match status" value="1"/>
</dbReference>
<keyword evidence="5 7" id="KW-0472">Membrane</keyword>
<evidence type="ECO:0000256" key="3">
    <source>
        <dbReference type="ARBA" id="ARBA00022692"/>
    </source>
</evidence>
<organism evidence="9 10">
    <name type="scientific">Mugilogobius chulae</name>
    <name type="common">yellowstripe goby</name>
    <dbReference type="NCBI Taxonomy" id="88201"/>
    <lineage>
        <taxon>Eukaryota</taxon>
        <taxon>Metazoa</taxon>
        <taxon>Chordata</taxon>
        <taxon>Craniata</taxon>
        <taxon>Vertebrata</taxon>
        <taxon>Euteleostomi</taxon>
        <taxon>Actinopterygii</taxon>
        <taxon>Neopterygii</taxon>
        <taxon>Teleostei</taxon>
        <taxon>Neoteleostei</taxon>
        <taxon>Acanthomorphata</taxon>
        <taxon>Gobiaria</taxon>
        <taxon>Gobiiformes</taxon>
        <taxon>Gobioidei</taxon>
        <taxon>Gobiidae</taxon>
        <taxon>Gobionellinae</taxon>
        <taxon>Mugilogobius</taxon>
    </lineage>
</organism>
<dbReference type="InterPro" id="IPR004254">
    <property type="entry name" value="AdipoR/HlyIII-related"/>
</dbReference>
<keyword evidence="4 7" id="KW-1133">Transmembrane helix</keyword>
<dbReference type="AlphaFoldDB" id="A0AAW0NDG8"/>
<sequence>MVVDFRHQPLFIGKDLVERVQSFKILEVTVTEDLSWGDHISKAVGKAQQRLYYLRKLKSAHISRPLMVNFYNCATSSILTYGFLVWFSSCSKADQQALQRVVTCGTNTTPLTTCSTCCPQGEGGAASSSDHRAAGGVVSPVDLTDLLGWPRIKHTDVGRQYWFFPGGGSNAPLPLVFILNAADEEPLASSLFFPPPDASLSPQPYILSSVFPFLPWRHLCLLSSLLTLRLSRLLSCGALSPSLTVSSLLSLMSSLVSPQPDCLLSPDLTVSSLLSLMSSLVSPQPDCLLSPESYVLSRLSSALAWSPDPVSQLHVQDAAEGASEAAEDGSLHGAGQLPALARSHPSENTTLHVRTDPTFPQGESLHHRRIQSPPAVQALPQEHLHLSNETVNIWSHLLGFLLFFSLAVHDLCAVLPSSGANREDYVIYAIGLFCFQVCMLCSVGYHLFSCHRSEKTCRRWLSLDYAGISVGILGCYVPGIFYAFYCDAFWRQVYLVTVLSLILAVFCAQVHPRYLSNDWKRIRMGLFCCVAGVSVVPACHWVCLTDGLASDIVQLFLPRVLIMYLIAASAFLFYVTKIPERYFPGQLNYLGASHQVWHVWWC</sequence>
<accession>A0AAW0NDG8</accession>
<feature type="transmembrane region" description="Helical" evidence="7">
    <location>
        <begin position="524"/>
        <end position="544"/>
    </location>
</feature>
<name>A0AAW0NDG8_9GOBI</name>
<evidence type="ECO:0000256" key="6">
    <source>
        <dbReference type="PIRSR" id="PIRSR604254-1"/>
    </source>
</evidence>
<dbReference type="Pfam" id="PF03006">
    <property type="entry name" value="HlyIII"/>
    <property type="match status" value="1"/>
</dbReference>
<reference evidence="10" key="1">
    <citation type="submission" date="2024-04" db="EMBL/GenBank/DDBJ databases">
        <title>Salinicola lusitanus LLJ914,a marine bacterium isolated from the Okinawa Trough.</title>
        <authorList>
            <person name="Li J."/>
        </authorList>
    </citation>
    <scope>NUCLEOTIDE SEQUENCE [LARGE SCALE GENOMIC DNA]</scope>
</reference>
<evidence type="ECO:0000256" key="4">
    <source>
        <dbReference type="ARBA" id="ARBA00022989"/>
    </source>
</evidence>
<evidence type="ECO:0000259" key="8">
    <source>
        <dbReference type="Pfam" id="PF09004"/>
    </source>
</evidence>
<feature type="binding site" evidence="6">
    <location>
        <position position="598"/>
    </location>
    <ligand>
        <name>Zn(2+)</name>
        <dbReference type="ChEBI" id="CHEBI:29105"/>
    </ligand>
</feature>
<feature type="transmembrane region" description="Helical" evidence="7">
    <location>
        <begin position="425"/>
        <end position="445"/>
    </location>
</feature>
<dbReference type="GO" id="GO:0046872">
    <property type="term" value="F:metal ion binding"/>
    <property type="evidence" value="ECO:0007669"/>
    <property type="project" value="UniProtKB-KW"/>
</dbReference>
<feature type="domain" description="Alkylated DNA repair protein AlkB homologue 8 N-terminal" evidence="8">
    <location>
        <begin position="38"/>
        <end position="72"/>
    </location>
</feature>
<dbReference type="GO" id="GO:0016020">
    <property type="term" value="C:membrane"/>
    <property type="evidence" value="ECO:0007669"/>
    <property type="project" value="UniProtKB-SubCell"/>
</dbReference>
<dbReference type="PANTHER" id="PTHR20855">
    <property type="entry name" value="ADIPOR/PROGESTIN RECEPTOR-RELATED"/>
    <property type="match status" value="1"/>
</dbReference>
<evidence type="ECO:0000313" key="9">
    <source>
        <dbReference type="EMBL" id="KAK7895581.1"/>
    </source>
</evidence>
<comment type="caution">
    <text evidence="9">The sequence shown here is derived from an EMBL/GenBank/DDBJ whole genome shotgun (WGS) entry which is preliminary data.</text>
</comment>
<gene>
    <name evidence="9" type="ORF">WMY93_020906</name>
</gene>
<feature type="transmembrane region" description="Helical" evidence="7">
    <location>
        <begin position="493"/>
        <end position="512"/>
    </location>
</feature>
<feature type="binding site" evidence="6">
    <location>
        <position position="446"/>
    </location>
    <ligand>
        <name>Zn(2+)</name>
        <dbReference type="ChEBI" id="CHEBI:29105"/>
    </ligand>
</feature>
<dbReference type="GO" id="GO:0016706">
    <property type="term" value="F:2-oxoglutarate-dependent dioxygenase activity"/>
    <property type="evidence" value="ECO:0007669"/>
    <property type="project" value="InterPro"/>
</dbReference>
<keyword evidence="6" id="KW-0862">Zinc</keyword>
<comment type="subcellular location">
    <subcellularLocation>
        <location evidence="1">Membrane</location>
        <topology evidence="1">Multi-pass membrane protein</topology>
    </subcellularLocation>
</comment>
<dbReference type="GO" id="GO:0038023">
    <property type="term" value="F:signaling receptor activity"/>
    <property type="evidence" value="ECO:0007669"/>
    <property type="project" value="TreeGrafter"/>
</dbReference>
<dbReference type="Pfam" id="PF09004">
    <property type="entry name" value="ALKBH8_N"/>
    <property type="match status" value="1"/>
</dbReference>
<comment type="similarity">
    <text evidence="2">Belongs to the ADIPOR family.</text>
</comment>
<dbReference type="GO" id="GO:0008168">
    <property type="term" value="F:methyltransferase activity"/>
    <property type="evidence" value="ECO:0007669"/>
    <property type="project" value="InterPro"/>
</dbReference>
<evidence type="ECO:0000313" key="10">
    <source>
        <dbReference type="Proteomes" id="UP001460270"/>
    </source>
</evidence>
<evidence type="ECO:0000256" key="2">
    <source>
        <dbReference type="ARBA" id="ARBA00007018"/>
    </source>
</evidence>
<feature type="transmembrane region" description="Helical" evidence="7">
    <location>
        <begin position="556"/>
        <end position="575"/>
    </location>
</feature>